<keyword evidence="3" id="KW-1185">Reference proteome</keyword>
<dbReference type="GO" id="GO:0009307">
    <property type="term" value="P:DNA restriction-modification system"/>
    <property type="evidence" value="ECO:0007669"/>
    <property type="project" value="InterPro"/>
</dbReference>
<accession>E3PVU3</accession>
<dbReference type="InterPro" id="IPR041963">
    <property type="entry name" value="BsuBI/PstI_C_sf"/>
</dbReference>
<evidence type="ECO:0000259" key="1">
    <source>
        <dbReference type="Pfam" id="PF06616"/>
    </source>
</evidence>
<feature type="domain" description="BsuBI/PstI restriction endonuclease" evidence="1">
    <location>
        <begin position="192"/>
        <end position="330"/>
    </location>
</feature>
<evidence type="ECO:0000313" key="2">
    <source>
        <dbReference type="EMBL" id="CBH22646.1"/>
    </source>
</evidence>
<dbReference type="KEGG" id="cst:CLOST_2531"/>
<dbReference type="Proteomes" id="UP000007041">
    <property type="component" value="Chromosome"/>
</dbReference>
<dbReference type="GO" id="GO:0003677">
    <property type="term" value="F:DNA binding"/>
    <property type="evidence" value="ECO:0007669"/>
    <property type="project" value="InterPro"/>
</dbReference>
<dbReference type="GO" id="GO:0000287">
    <property type="term" value="F:magnesium ion binding"/>
    <property type="evidence" value="ECO:0007669"/>
    <property type="project" value="InterPro"/>
</dbReference>
<dbReference type="EMBL" id="FP565809">
    <property type="protein sequence ID" value="CBH22646.1"/>
    <property type="molecule type" value="Genomic_DNA"/>
</dbReference>
<proteinExistence type="predicted"/>
<dbReference type="RefSeq" id="WP_013362737.1">
    <property type="nucleotide sequence ID" value="NC_014614.1"/>
</dbReference>
<dbReference type="Gene3D" id="3.40.1350.80">
    <property type="match status" value="1"/>
</dbReference>
<dbReference type="REBASE" id="28793">
    <property type="entry name" value="CstSORF2532P"/>
</dbReference>
<sequence length="333" mass="37993">MNLFKGKEKVDDYFVRLRVDGYQLKNNYHGITLDMVTRVLTSINRYTADIRDVVWCLLNDEIPSLYANANGFRICDGASVAHIGGFVGILLRGGNRLDREGRDYWIKPLVDIGAVNLLTLKNGQFLSGHLVAKSPNSCYRLTDSFISLLKSANSPQFDNILNQWISIESTNKRLEIQAHAVRLAAQNSTDNAHKKLIQQSITIYANHFLPDYIPVYVDDSDGDRITVTEREKLNFYGISFGHLDDVWPDAILVNPNEKKLWFIEAVTSDGEVDEHKMRGLKAICYRSNLQFGGATTTYPTWKKMYSRQKSEDNLAVGSYVWIKESPERHMYIE</sequence>
<dbReference type="BioCyc" id="CSTI499177:GJE9-2624-MONOMER"/>
<dbReference type="GO" id="GO:0009036">
    <property type="term" value="F:type II site-specific deoxyribonuclease activity"/>
    <property type="evidence" value="ECO:0007669"/>
    <property type="project" value="InterPro"/>
</dbReference>
<dbReference type="InterPro" id="IPR009528">
    <property type="entry name" value="Restrct_endonuc_II_BsuBI_C"/>
</dbReference>
<reference evidence="3" key="1">
    <citation type="journal article" date="2010" name="BMC Genomics">
        <title>Clostridium sticklandii, a specialist in amino acid degradation:revisiting its metabolism through its genome sequence.</title>
        <authorList>
            <person name="Fonknechten N."/>
            <person name="Chaussonnerie S."/>
            <person name="Tricot S."/>
            <person name="Lajus A."/>
            <person name="Andreesen J.R."/>
            <person name="Perchat N."/>
            <person name="Pelletier E."/>
            <person name="Gouyvenoux M."/>
            <person name="Barbe V."/>
            <person name="Salanoubat M."/>
            <person name="Le Paslier D."/>
            <person name="Weissenbach J."/>
            <person name="Cohen G.N."/>
            <person name="Kreimeyer A."/>
        </authorList>
    </citation>
    <scope>NUCLEOTIDE SEQUENCE [LARGE SCALE GENOMIC DNA]</scope>
    <source>
        <strain evidence="3">ATCC 12662 / DSM 519 / JCM 1433 / CCUG 9281 / NCIMB 10654 / HF</strain>
    </source>
</reference>
<evidence type="ECO:0000313" key="3">
    <source>
        <dbReference type="Proteomes" id="UP000007041"/>
    </source>
</evidence>
<protein>
    <recommendedName>
        <fullName evidence="1">BsuBI/PstI restriction endonuclease domain-containing protein</fullName>
    </recommendedName>
</protein>
<dbReference type="Pfam" id="PF06616">
    <property type="entry name" value="BsuBI_PstI_RE"/>
    <property type="match status" value="1"/>
</dbReference>
<dbReference type="HOGENOM" id="CLU_836493_0_0_9"/>
<name>E3PVU3_ACESD</name>
<dbReference type="AlphaFoldDB" id="E3PVU3"/>
<dbReference type="STRING" id="1511.CLOST_2531"/>
<gene>
    <name evidence="2" type="ordered locus">CLOST_2531</name>
</gene>
<organism evidence="2 3">
    <name type="scientific">Acetoanaerobium sticklandii (strain ATCC 12662 / DSM 519 / JCM 1433 / CCUG 9281 / NCIMB 10654 / HF)</name>
    <name type="common">Clostridium sticklandii</name>
    <dbReference type="NCBI Taxonomy" id="499177"/>
    <lineage>
        <taxon>Bacteria</taxon>
        <taxon>Bacillati</taxon>
        <taxon>Bacillota</taxon>
        <taxon>Clostridia</taxon>
        <taxon>Peptostreptococcales</taxon>
        <taxon>Filifactoraceae</taxon>
        <taxon>Acetoanaerobium</taxon>
    </lineage>
</organism>
<dbReference type="GeneID" id="35558241"/>